<dbReference type="AlphaFoldDB" id="A0A2H0C2D1"/>
<proteinExistence type="predicted"/>
<dbReference type="Proteomes" id="UP000230802">
    <property type="component" value="Unassembled WGS sequence"/>
</dbReference>
<organism evidence="1 2">
    <name type="scientific">Candidatus Roizmanbacteria bacterium CG22_combo_CG10-13_8_21_14_all_33_16</name>
    <dbReference type="NCBI Taxonomy" id="1974859"/>
    <lineage>
        <taxon>Bacteria</taxon>
        <taxon>Candidatus Roizmaniibacteriota</taxon>
    </lineage>
</organism>
<comment type="caution">
    <text evidence="1">The sequence shown here is derived from an EMBL/GenBank/DDBJ whole genome shotgun (WGS) entry which is preliminary data.</text>
</comment>
<accession>A0A2H0C2D1</accession>
<feature type="non-terminal residue" evidence="1">
    <location>
        <position position="70"/>
    </location>
</feature>
<evidence type="ECO:0000313" key="1">
    <source>
        <dbReference type="EMBL" id="PIP64057.1"/>
    </source>
</evidence>
<evidence type="ECO:0000313" key="2">
    <source>
        <dbReference type="Proteomes" id="UP000230802"/>
    </source>
</evidence>
<name>A0A2H0C2D1_9BACT</name>
<sequence>MSHAASRGQAFAHCRLFLIAAFRRSGVRVSVPLWLTTLSGQLPVIGLVGSYPTNNLIGRRLIPFQIVIFF</sequence>
<protein>
    <submittedName>
        <fullName evidence="1">Uncharacterized protein</fullName>
    </submittedName>
</protein>
<gene>
    <name evidence="1" type="ORF">COW96_04695</name>
</gene>
<reference evidence="1 2" key="1">
    <citation type="submission" date="2017-09" db="EMBL/GenBank/DDBJ databases">
        <title>Depth-based differentiation of microbial function through sediment-hosted aquifers and enrichment of novel symbionts in the deep terrestrial subsurface.</title>
        <authorList>
            <person name="Probst A.J."/>
            <person name="Ladd B."/>
            <person name="Jarett J.K."/>
            <person name="Geller-Mcgrath D.E."/>
            <person name="Sieber C.M."/>
            <person name="Emerson J.B."/>
            <person name="Anantharaman K."/>
            <person name="Thomas B.C."/>
            <person name="Malmstrom R."/>
            <person name="Stieglmeier M."/>
            <person name="Klingl A."/>
            <person name="Woyke T."/>
            <person name="Ryan C.M."/>
            <person name="Banfield J.F."/>
        </authorList>
    </citation>
    <scope>NUCLEOTIDE SEQUENCE [LARGE SCALE GENOMIC DNA]</scope>
    <source>
        <strain evidence="1">CG22_combo_CG10-13_8_21_14_all_33_16</strain>
    </source>
</reference>
<dbReference type="EMBL" id="PCTD01000202">
    <property type="protein sequence ID" value="PIP64057.1"/>
    <property type="molecule type" value="Genomic_DNA"/>
</dbReference>